<dbReference type="PANTHER" id="PTHR48081:SF9">
    <property type="entry name" value="CARBOXYLESTERASE"/>
    <property type="match status" value="1"/>
</dbReference>
<reference evidence="4" key="1">
    <citation type="journal article" date="2019" name="Int. J. Syst. Evol. Microbiol.">
        <title>The Global Catalogue of Microorganisms (GCM) 10K type strain sequencing project: providing services to taxonomists for standard genome sequencing and annotation.</title>
        <authorList>
            <consortium name="The Broad Institute Genomics Platform"/>
            <consortium name="The Broad Institute Genome Sequencing Center for Infectious Disease"/>
            <person name="Wu L."/>
            <person name="Ma J."/>
        </authorList>
    </citation>
    <scope>NUCLEOTIDE SEQUENCE [LARGE SCALE GENOMIC DNA]</scope>
    <source>
        <strain evidence="4">CECT 8570</strain>
    </source>
</reference>
<proteinExistence type="predicted"/>
<evidence type="ECO:0000313" key="3">
    <source>
        <dbReference type="EMBL" id="MFC4362399.1"/>
    </source>
</evidence>
<sequence length="298" mass="32846">MRRQHLGKFLLALTAALLLVMIGIATSTQAKLFIVNQMALAQDMQRYTAIAYGSEAEQRLDIYTPLNSLSAGNLPVVVFFYGGCWGACETLPKANYAFVAQTLTLHGIVVVIADYRLFPKVRFPSIIDDARNAVEWTHQHIDQYGGNPKQIFLMGHSAGAHLAAMLAMNQAYLSTETYADVSGFIGLAGPYNFLPFDEAYMPELFGPPLTERESQPITYVDGSEPPSLLLYGAADTRVKPVNIEGLYKRLEAANSVVNKRIYQGVGHADIIASFSIPLRRENPVVLDAIQFIKSIQTK</sequence>
<organism evidence="3 4">
    <name type="scientific">Simiduia curdlanivorans</name>
    <dbReference type="NCBI Taxonomy" id="1492769"/>
    <lineage>
        <taxon>Bacteria</taxon>
        <taxon>Pseudomonadati</taxon>
        <taxon>Pseudomonadota</taxon>
        <taxon>Gammaproteobacteria</taxon>
        <taxon>Cellvibrionales</taxon>
        <taxon>Cellvibrionaceae</taxon>
        <taxon>Simiduia</taxon>
    </lineage>
</organism>
<keyword evidence="1 3" id="KW-0378">Hydrolase</keyword>
<dbReference type="Pfam" id="PF20434">
    <property type="entry name" value="BD-FAE"/>
    <property type="match status" value="1"/>
</dbReference>
<dbReference type="InterPro" id="IPR050300">
    <property type="entry name" value="GDXG_lipolytic_enzyme"/>
</dbReference>
<evidence type="ECO:0000259" key="2">
    <source>
        <dbReference type="Pfam" id="PF20434"/>
    </source>
</evidence>
<gene>
    <name evidence="3" type="ORF">ACFOX3_08800</name>
</gene>
<dbReference type="RefSeq" id="WP_290260564.1">
    <property type="nucleotide sequence ID" value="NZ_JAUFQG010000004.1"/>
</dbReference>
<dbReference type="SUPFAM" id="SSF53474">
    <property type="entry name" value="alpha/beta-Hydrolases"/>
    <property type="match status" value="1"/>
</dbReference>
<dbReference type="Proteomes" id="UP001595840">
    <property type="component" value="Unassembled WGS sequence"/>
</dbReference>
<evidence type="ECO:0000256" key="1">
    <source>
        <dbReference type="ARBA" id="ARBA00022801"/>
    </source>
</evidence>
<name>A0ABV8V4J7_9GAMM</name>
<accession>A0ABV8V4J7</accession>
<evidence type="ECO:0000313" key="4">
    <source>
        <dbReference type="Proteomes" id="UP001595840"/>
    </source>
</evidence>
<dbReference type="PANTHER" id="PTHR48081">
    <property type="entry name" value="AB HYDROLASE SUPERFAMILY PROTEIN C4A8.06C"/>
    <property type="match status" value="1"/>
</dbReference>
<protein>
    <submittedName>
        <fullName evidence="3">Alpha/beta hydrolase</fullName>
    </submittedName>
</protein>
<dbReference type="GO" id="GO:0016787">
    <property type="term" value="F:hydrolase activity"/>
    <property type="evidence" value="ECO:0007669"/>
    <property type="project" value="UniProtKB-KW"/>
</dbReference>
<dbReference type="Gene3D" id="3.40.50.1820">
    <property type="entry name" value="alpha/beta hydrolase"/>
    <property type="match status" value="1"/>
</dbReference>
<dbReference type="InterPro" id="IPR049492">
    <property type="entry name" value="BD-FAE-like_dom"/>
</dbReference>
<keyword evidence="4" id="KW-1185">Reference proteome</keyword>
<feature type="domain" description="BD-FAE-like" evidence="2">
    <location>
        <begin position="60"/>
        <end position="249"/>
    </location>
</feature>
<comment type="caution">
    <text evidence="3">The sequence shown here is derived from an EMBL/GenBank/DDBJ whole genome shotgun (WGS) entry which is preliminary data.</text>
</comment>
<dbReference type="InterPro" id="IPR029058">
    <property type="entry name" value="AB_hydrolase_fold"/>
</dbReference>
<dbReference type="EMBL" id="JBHSCX010000006">
    <property type="protein sequence ID" value="MFC4362399.1"/>
    <property type="molecule type" value="Genomic_DNA"/>
</dbReference>